<dbReference type="RefSeq" id="WP_089688604.1">
    <property type="nucleotide sequence ID" value="NZ_FNFO01000019.1"/>
</dbReference>
<organism evidence="2 3">
    <name type="scientific">Catalinimonas alkaloidigena</name>
    <dbReference type="NCBI Taxonomy" id="1075417"/>
    <lineage>
        <taxon>Bacteria</taxon>
        <taxon>Pseudomonadati</taxon>
        <taxon>Bacteroidota</taxon>
        <taxon>Cytophagia</taxon>
        <taxon>Cytophagales</taxon>
        <taxon>Catalimonadaceae</taxon>
        <taxon>Catalinimonas</taxon>
    </lineage>
</organism>
<keyword evidence="3" id="KW-1185">Reference proteome</keyword>
<reference evidence="2 3" key="1">
    <citation type="submission" date="2016-10" db="EMBL/GenBank/DDBJ databases">
        <authorList>
            <person name="de Groot N.N."/>
        </authorList>
    </citation>
    <scope>NUCLEOTIDE SEQUENCE [LARGE SCALE GENOMIC DNA]</scope>
    <source>
        <strain evidence="2 3">DSM 25186</strain>
    </source>
</reference>
<dbReference type="OrthoDB" id="1403709at2"/>
<gene>
    <name evidence="2" type="ORF">SAMN05421823_11943</name>
</gene>
<evidence type="ECO:0000256" key="1">
    <source>
        <dbReference type="SAM" id="MobiDB-lite"/>
    </source>
</evidence>
<accession>A0A1G9V7X4</accession>
<protein>
    <submittedName>
        <fullName evidence="2">Uncharacterized protein</fullName>
    </submittedName>
</protein>
<feature type="region of interest" description="Disordered" evidence="1">
    <location>
        <begin position="283"/>
        <end position="302"/>
    </location>
</feature>
<dbReference type="STRING" id="1075417.SAMN05421823_11943"/>
<dbReference type="Proteomes" id="UP000198510">
    <property type="component" value="Unassembled WGS sequence"/>
</dbReference>
<evidence type="ECO:0000313" key="2">
    <source>
        <dbReference type="EMBL" id="SDM68190.1"/>
    </source>
</evidence>
<dbReference type="AlphaFoldDB" id="A0A1G9V7X4"/>
<evidence type="ECO:0000313" key="3">
    <source>
        <dbReference type="Proteomes" id="UP000198510"/>
    </source>
</evidence>
<name>A0A1G9V7X4_9BACT</name>
<dbReference type="EMBL" id="FNFO01000019">
    <property type="protein sequence ID" value="SDM68190.1"/>
    <property type="molecule type" value="Genomic_DNA"/>
</dbReference>
<sequence>MKEGERQPMLMVVTGHPKVGKSYRTLQELLALKEKGRNILIFDTNLEGTFAQFPTIDFDVEAEREQDRAKWVRQFRPVPGRPAEIRRVVPFTKSGQPMSLDQKATTCYDLMKFFEDGCLLLEDVNNYLTAAATKHFVSSICTFRHRRQDVIIHLQATSAIPPRLWQNVTYLRMHHESTSVDRIKTRLPNYQLNKLAELLINRAYNAGSVFTCLYLDIQHNKILTKEPFFRQAVQDYFMQFPRELDRIAGQRDLEGKKLYANRQQALEEETKRLIADYLPAPAVSPKAGKQVSITSKKRRKAS</sequence>
<proteinExistence type="predicted"/>